<dbReference type="AlphaFoldDB" id="A0A0E9RUN5"/>
<reference evidence="1" key="1">
    <citation type="submission" date="2014-11" db="EMBL/GenBank/DDBJ databases">
        <authorList>
            <person name="Amaro Gonzalez C."/>
        </authorList>
    </citation>
    <scope>NUCLEOTIDE SEQUENCE</scope>
</reference>
<accession>A0A0E9RUN5</accession>
<sequence>MLNSILRNDDRHKKVWAHSLIGN</sequence>
<evidence type="ECO:0000313" key="1">
    <source>
        <dbReference type="EMBL" id="JAH31978.1"/>
    </source>
</evidence>
<reference evidence="1" key="2">
    <citation type="journal article" date="2015" name="Fish Shellfish Immunol.">
        <title>Early steps in the European eel (Anguilla anguilla)-Vibrio vulnificus interaction in the gills: Role of the RtxA13 toxin.</title>
        <authorList>
            <person name="Callol A."/>
            <person name="Pajuelo D."/>
            <person name="Ebbesson L."/>
            <person name="Teles M."/>
            <person name="MacKenzie S."/>
            <person name="Amaro C."/>
        </authorList>
    </citation>
    <scope>NUCLEOTIDE SEQUENCE</scope>
</reference>
<organism evidence="1">
    <name type="scientific">Anguilla anguilla</name>
    <name type="common">European freshwater eel</name>
    <name type="synonym">Muraena anguilla</name>
    <dbReference type="NCBI Taxonomy" id="7936"/>
    <lineage>
        <taxon>Eukaryota</taxon>
        <taxon>Metazoa</taxon>
        <taxon>Chordata</taxon>
        <taxon>Craniata</taxon>
        <taxon>Vertebrata</taxon>
        <taxon>Euteleostomi</taxon>
        <taxon>Actinopterygii</taxon>
        <taxon>Neopterygii</taxon>
        <taxon>Teleostei</taxon>
        <taxon>Anguilliformes</taxon>
        <taxon>Anguillidae</taxon>
        <taxon>Anguilla</taxon>
    </lineage>
</organism>
<protein>
    <submittedName>
        <fullName evidence="1">Uncharacterized protein</fullName>
    </submittedName>
</protein>
<dbReference type="EMBL" id="GBXM01076599">
    <property type="protein sequence ID" value="JAH31978.1"/>
    <property type="molecule type" value="Transcribed_RNA"/>
</dbReference>
<name>A0A0E9RUN5_ANGAN</name>
<proteinExistence type="predicted"/>